<keyword evidence="1" id="KW-0614">Plasmid</keyword>
<dbReference type="AlphaFoldDB" id="A0A1L5NQ90"/>
<geneLocation type="plasmid" evidence="2">
    <name>prgalie4872c</name>
</geneLocation>
<evidence type="ECO:0000313" key="2">
    <source>
        <dbReference type="Proteomes" id="UP000184749"/>
    </source>
</evidence>
<dbReference type="EMBL" id="CP017104">
    <property type="protein sequence ID" value="APO70066.1"/>
    <property type="molecule type" value="Genomic_DNA"/>
</dbReference>
<proteinExistence type="predicted"/>
<gene>
    <name evidence="1" type="ORF">IE4872_PC00033</name>
</gene>
<evidence type="ECO:0000313" key="1">
    <source>
        <dbReference type="EMBL" id="APO70066.1"/>
    </source>
</evidence>
<protein>
    <submittedName>
        <fullName evidence="1">Uncharacterized protein</fullName>
    </submittedName>
</protein>
<name>A0A1L5NQ90_9HYPH</name>
<accession>A0A1L5NQ90</accession>
<reference evidence="1 2" key="1">
    <citation type="submission" date="2016-09" db="EMBL/GenBank/DDBJ databases">
        <title>The complete genome sequences of Rhizobium gallicum, symbiovars gallicum and phaseoli, symbionts associated to common bean (Phaseolus vulgaris).</title>
        <authorList>
            <person name="Bustos P."/>
            <person name="Santamaria R.I."/>
            <person name="Perez-Carrascal O.M."/>
            <person name="Juarez S."/>
            <person name="Lozano L."/>
            <person name="Martinez-Flores I."/>
            <person name="Martinez-Romero E."/>
            <person name="Cevallos M."/>
            <person name="Romero D."/>
            <person name="Davila G."/>
            <person name="Gonzalez V."/>
        </authorList>
    </citation>
    <scope>NUCLEOTIDE SEQUENCE [LARGE SCALE GENOMIC DNA]</scope>
    <source>
        <strain evidence="1 2">IE4872</strain>
        <plasmid evidence="2">prgalie4872c</plasmid>
    </source>
</reference>
<dbReference type="Proteomes" id="UP000184749">
    <property type="component" value="Plasmid pRgalIE4872c"/>
</dbReference>
<sequence length="105" mass="11737">MCLTSIRLSSRAVRSSWAMRPVTNGSACCGPRLGPRVNIAIAAAETLRRIGCVPPAMGLSARLADRDRHVCFRDLLPVPGRRTRLDRSEHRFVTVHDWCRQLGTR</sequence>
<organism evidence="1 2">
    <name type="scientific">Rhizobium gallicum</name>
    <dbReference type="NCBI Taxonomy" id="56730"/>
    <lineage>
        <taxon>Bacteria</taxon>
        <taxon>Pseudomonadati</taxon>
        <taxon>Pseudomonadota</taxon>
        <taxon>Alphaproteobacteria</taxon>
        <taxon>Hyphomicrobiales</taxon>
        <taxon>Rhizobiaceae</taxon>
        <taxon>Rhizobium/Agrobacterium group</taxon>
        <taxon>Rhizobium</taxon>
    </lineage>
</organism>